<dbReference type="PROSITE" id="PS51257">
    <property type="entry name" value="PROKAR_LIPOPROTEIN"/>
    <property type="match status" value="1"/>
</dbReference>
<dbReference type="AlphaFoldDB" id="A0A5S3PNA9"/>
<accession>A0A5S3PNA9</accession>
<keyword evidence="3" id="KW-1185">Reference proteome</keyword>
<dbReference type="OrthoDB" id="1439291at2"/>
<keyword evidence="1" id="KW-0732">Signal</keyword>
<feature type="chain" id="PRO_5024312330" evidence="1">
    <location>
        <begin position="28"/>
        <end position="332"/>
    </location>
</feature>
<evidence type="ECO:0000313" key="2">
    <source>
        <dbReference type="EMBL" id="TMM55962.1"/>
    </source>
</evidence>
<evidence type="ECO:0000313" key="3">
    <source>
        <dbReference type="Proteomes" id="UP000310314"/>
    </source>
</evidence>
<organism evidence="2 3">
    <name type="scientific">Maribacter algarum</name>
    <name type="common">ex Zhang et al. 2020</name>
    <dbReference type="NCBI Taxonomy" id="2578118"/>
    <lineage>
        <taxon>Bacteria</taxon>
        <taxon>Pseudomonadati</taxon>
        <taxon>Bacteroidota</taxon>
        <taxon>Flavobacteriia</taxon>
        <taxon>Flavobacteriales</taxon>
        <taxon>Flavobacteriaceae</taxon>
        <taxon>Maribacter</taxon>
    </lineage>
</organism>
<feature type="signal peptide" evidence="1">
    <location>
        <begin position="1"/>
        <end position="27"/>
    </location>
</feature>
<dbReference type="RefSeq" id="WP_138658830.1">
    <property type="nucleotide sequence ID" value="NZ_VATY01000003.1"/>
</dbReference>
<evidence type="ECO:0000256" key="1">
    <source>
        <dbReference type="SAM" id="SignalP"/>
    </source>
</evidence>
<gene>
    <name evidence="2" type="ORF">FEE95_15070</name>
</gene>
<proteinExistence type="predicted"/>
<sequence length="332" mass="36146">MKTQNKYVLLPLIFCLQFFLSCSSDDADEVDLMPEPDPVYTVNDLDATIEENPEDGTILGTLTTDLPGSLTFTSSNPALGFDIASLEVTVADKAAFDYELNTNLTGTITITNGEDSVTSSITITLTDFVDAIEAHLTISKDAYASASSGEWIEVTKDEFEALENQLEEISHSGISQEDYDFDINTAVGFSGGNNDTRGRTVAHVSDATLPIGSYLFGIRFYAGTGIFEVSEGNKIKLSETSITGEYFDIGNPLPEKTSTEREVFFILKGNLTATTNSAHLAFYYAPKNGGGRKVSNGFRYESSRDATDFAGDPRQGHTYAYQGLSTTKLQWE</sequence>
<dbReference type="Proteomes" id="UP000310314">
    <property type="component" value="Unassembled WGS sequence"/>
</dbReference>
<dbReference type="EMBL" id="VATY01000003">
    <property type="protein sequence ID" value="TMM55962.1"/>
    <property type="molecule type" value="Genomic_DNA"/>
</dbReference>
<protein>
    <submittedName>
        <fullName evidence="2">Cadherin repeat domain-containing protein</fullName>
    </submittedName>
</protein>
<name>A0A5S3PNA9_9FLAO</name>
<reference evidence="2 3" key="1">
    <citation type="submission" date="2019-05" db="EMBL/GenBank/DDBJ databases">
        <authorList>
            <person name="Zhang J.-Y."/>
            <person name="Feg X."/>
            <person name="Du Z.-J."/>
        </authorList>
    </citation>
    <scope>NUCLEOTIDE SEQUENCE [LARGE SCALE GENOMIC DNA]</scope>
    <source>
        <strain evidence="2 3">RZ26</strain>
    </source>
</reference>
<comment type="caution">
    <text evidence="2">The sequence shown here is derived from an EMBL/GenBank/DDBJ whole genome shotgun (WGS) entry which is preliminary data.</text>
</comment>